<name>A0ABD3TPU3_9LAMI</name>
<organism evidence="7 8">
    <name type="scientific">Penstemon smallii</name>
    <dbReference type="NCBI Taxonomy" id="265156"/>
    <lineage>
        <taxon>Eukaryota</taxon>
        <taxon>Viridiplantae</taxon>
        <taxon>Streptophyta</taxon>
        <taxon>Embryophyta</taxon>
        <taxon>Tracheophyta</taxon>
        <taxon>Spermatophyta</taxon>
        <taxon>Magnoliopsida</taxon>
        <taxon>eudicotyledons</taxon>
        <taxon>Gunneridae</taxon>
        <taxon>Pentapetalae</taxon>
        <taxon>asterids</taxon>
        <taxon>lamiids</taxon>
        <taxon>Lamiales</taxon>
        <taxon>Plantaginaceae</taxon>
        <taxon>Cheloneae</taxon>
        <taxon>Penstemon</taxon>
    </lineage>
</organism>
<sequence>MAEENTITLKSSSGQDFIISKKAAILSETIKAMVEEDDSSSVFPLSVVDSKTLADVVTFLNMRVDCSDDDDKKKTCEEEFIAGKDDFHDLFNLLLAVNYLDVKDLLDIICKKIADMMVGKSPEWVRKAFSIENDFLPEEEERVREEHAWAYQAPHDDN</sequence>
<comment type="similarity">
    <text evidence="2 4">Belongs to the SKP1 family.</text>
</comment>
<comment type="caution">
    <text evidence="7">The sequence shown here is derived from an EMBL/GenBank/DDBJ whole genome shotgun (WGS) entry which is preliminary data.</text>
</comment>
<protein>
    <recommendedName>
        <fullName evidence="4">SKP1-like protein</fullName>
    </recommendedName>
</protein>
<evidence type="ECO:0000313" key="7">
    <source>
        <dbReference type="EMBL" id="KAL3838300.1"/>
    </source>
</evidence>
<dbReference type="InterPro" id="IPR036296">
    <property type="entry name" value="SKP1-like_dim_sf"/>
</dbReference>
<accession>A0ABD3TPU3</accession>
<dbReference type="SMART" id="SM00512">
    <property type="entry name" value="Skp1"/>
    <property type="match status" value="1"/>
</dbReference>
<evidence type="ECO:0000256" key="1">
    <source>
        <dbReference type="ARBA" id="ARBA00004906"/>
    </source>
</evidence>
<keyword evidence="8" id="KW-1185">Reference proteome</keyword>
<dbReference type="PIRSF" id="PIRSF028729">
    <property type="entry name" value="E3_ubiquit_lig_SCF_Skp"/>
    <property type="match status" value="1"/>
</dbReference>
<evidence type="ECO:0000313" key="8">
    <source>
        <dbReference type="Proteomes" id="UP001634393"/>
    </source>
</evidence>
<feature type="domain" description="SKP1 component dimerisation" evidence="5">
    <location>
        <begin position="103"/>
        <end position="150"/>
    </location>
</feature>
<proteinExistence type="inferred from homology"/>
<comment type="pathway">
    <text evidence="1 4">Protein modification; protein ubiquitination.</text>
</comment>
<dbReference type="Proteomes" id="UP001634393">
    <property type="component" value="Unassembled WGS sequence"/>
</dbReference>
<dbReference type="GO" id="GO:0009867">
    <property type="term" value="P:jasmonic acid mediated signaling pathway"/>
    <property type="evidence" value="ECO:0007669"/>
    <property type="project" value="UniProtKB-ARBA"/>
</dbReference>
<dbReference type="SUPFAM" id="SSF54695">
    <property type="entry name" value="POZ domain"/>
    <property type="match status" value="1"/>
</dbReference>
<keyword evidence="3 4" id="KW-0833">Ubl conjugation pathway</keyword>
<feature type="domain" description="SKP1 component POZ" evidence="6">
    <location>
        <begin position="6"/>
        <end position="63"/>
    </location>
</feature>
<dbReference type="InterPro" id="IPR016073">
    <property type="entry name" value="Skp1_comp_POZ"/>
</dbReference>
<reference evidence="7 8" key="1">
    <citation type="submission" date="2024-12" db="EMBL/GenBank/DDBJ databases">
        <title>The unique morphological basis and parallel evolutionary history of personate flowers in Penstemon.</title>
        <authorList>
            <person name="Depatie T.H."/>
            <person name="Wessinger C.A."/>
        </authorList>
    </citation>
    <scope>NUCLEOTIDE SEQUENCE [LARGE SCALE GENOMIC DNA]</scope>
    <source>
        <strain evidence="7">WTNN_2</strain>
        <tissue evidence="7">Leaf</tissue>
    </source>
</reference>
<dbReference type="Pfam" id="PF03931">
    <property type="entry name" value="Skp1_POZ"/>
    <property type="match status" value="1"/>
</dbReference>
<evidence type="ECO:0000256" key="2">
    <source>
        <dbReference type="ARBA" id="ARBA00009993"/>
    </source>
</evidence>
<dbReference type="EMBL" id="JBJXBP010000003">
    <property type="protein sequence ID" value="KAL3838300.1"/>
    <property type="molecule type" value="Genomic_DNA"/>
</dbReference>
<evidence type="ECO:0000259" key="6">
    <source>
        <dbReference type="Pfam" id="PF03931"/>
    </source>
</evidence>
<evidence type="ECO:0000256" key="4">
    <source>
        <dbReference type="PIRNR" id="PIRNR028729"/>
    </source>
</evidence>
<evidence type="ECO:0000259" key="5">
    <source>
        <dbReference type="Pfam" id="PF01466"/>
    </source>
</evidence>
<evidence type="ECO:0000256" key="3">
    <source>
        <dbReference type="ARBA" id="ARBA00022786"/>
    </source>
</evidence>
<dbReference type="InterPro" id="IPR001232">
    <property type="entry name" value="SKP1-like"/>
</dbReference>
<dbReference type="InterPro" id="IPR011333">
    <property type="entry name" value="SKP1/BTB/POZ_sf"/>
</dbReference>
<dbReference type="Pfam" id="PF01466">
    <property type="entry name" value="Skp1"/>
    <property type="match status" value="1"/>
</dbReference>
<dbReference type="AlphaFoldDB" id="A0ABD3TPU3"/>
<dbReference type="InterPro" id="IPR016072">
    <property type="entry name" value="Skp1_comp_dimer"/>
</dbReference>
<dbReference type="SUPFAM" id="SSF81382">
    <property type="entry name" value="Skp1 dimerisation domain-like"/>
    <property type="match status" value="1"/>
</dbReference>
<dbReference type="InterPro" id="IPR016897">
    <property type="entry name" value="SKP1"/>
</dbReference>
<dbReference type="Gene3D" id="3.30.710.10">
    <property type="entry name" value="Potassium Channel Kv1.1, Chain A"/>
    <property type="match status" value="1"/>
</dbReference>
<gene>
    <name evidence="7" type="ORF">ACJIZ3_022891</name>
</gene>
<comment type="function">
    <text evidence="4">Involved in ubiquitination and subsequent proteasomal degradation of target proteins. Together with CUL1, RBX1 and a F-box protein, it forms a SCF E3 ubiquitin ligase complex. The functional specificity of this complex depends on the type of F-box protein. In the SCF complex, it serves as an adapter that links the F-box protein to CUL1.</text>
</comment>
<dbReference type="GO" id="GO:0016567">
    <property type="term" value="P:protein ubiquitination"/>
    <property type="evidence" value="ECO:0007669"/>
    <property type="project" value="UniProtKB-UniRule"/>
</dbReference>
<dbReference type="PANTHER" id="PTHR11165">
    <property type="entry name" value="SKP1"/>
    <property type="match status" value="1"/>
</dbReference>
<comment type="subunit">
    <text evidence="4">Part of a SCF (SKP1-cullin-F-box) protein ligase complex.</text>
</comment>